<dbReference type="OrthoDB" id="5497496at2"/>
<feature type="region of interest" description="Disordered" evidence="1">
    <location>
        <begin position="101"/>
        <end position="131"/>
    </location>
</feature>
<proteinExistence type="predicted"/>
<dbReference type="EMBL" id="BJXR01000025">
    <property type="protein sequence ID" value="GEN07840.1"/>
    <property type="molecule type" value="Genomic_DNA"/>
</dbReference>
<dbReference type="PROSITE" id="PS51257">
    <property type="entry name" value="PROKAR_LIPOPROTEIN"/>
    <property type="match status" value="1"/>
</dbReference>
<sequence length="344" mass="35112">MKLKAGMLAAALVGAGCGAEKTQDTTEQQSVVAVAGAINEAQSADVPLGSRFLEGLPLEVRRWEHEGFQCDAAPETAEVEVCGQSFPSELHLSWTDCEARARGPRGGGCGWERPPAPGGGPRPEDSERGEATGVVSSGTVEVVTAIAPVEACGEDAPLRFEQQSTHEITHTLEDGLSAKMAGSIASTSVRVPGARQTLSRSVTVDTTRTHLDAEGAVLDSLHLTGSLEERFDAEADTPTRTSNGTLTATLADGSTSSVTLTGIVRVPPSVCAWPIAGTQVRTNEEGTTNTLVFGPECGQATLDGEAITLPARPLGPRDGGFGGKPPRGGGPRGGPGGGAGGGGR</sequence>
<feature type="compositionally biased region" description="Gly residues" evidence="1">
    <location>
        <begin position="317"/>
        <end position="344"/>
    </location>
</feature>
<keyword evidence="4" id="KW-1185">Reference proteome</keyword>
<evidence type="ECO:0000256" key="1">
    <source>
        <dbReference type="SAM" id="MobiDB-lite"/>
    </source>
</evidence>
<accession>A0A511T105</accession>
<evidence type="ECO:0000313" key="5">
    <source>
        <dbReference type="Proteomes" id="UP000321514"/>
    </source>
</evidence>
<name>A0A511T105_MYXFU</name>
<comment type="caution">
    <text evidence="2">The sequence shown here is derived from an EMBL/GenBank/DDBJ whole genome shotgun (WGS) entry which is preliminary data.</text>
</comment>
<evidence type="ECO:0000313" key="4">
    <source>
        <dbReference type="Proteomes" id="UP000183760"/>
    </source>
</evidence>
<dbReference type="Proteomes" id="UP000321514">
    <property type="component" value="Unassembled WGS sequence"/>
</dbReference>
<dbReference type="Proteomes" id="UP000183760">
    <property type="component" value="Unassembled WGS sequence"/>
</dbReference>
<protein>
    <recommendedName>
        <fullName evidence="6">Lipoprotein</fullName>
    </recommendedName>
</protein>
<dbReference type="AlphaFoldDB" id="A0A511T105"/>
<gene>
    <name evidence="2" type="ORF">MFU01_28770</name>
    <name evidence="3" type="ORF">SAMN05443572_101134</name>
</gene>
<reference evidence="2 5" key="2">
    <citation type="submission" date="2019-07" db="EMBL/GenBank/DDBJ databases">
        <title>Whole genome shotgun sequence of Myxococcus fulvus NBRC 100333.</title>
        <authorList>
            <person name="Hosoyama A."/>
            <person name="Uohara A."/>
            <person name="Ohji S."/>
            <person name="Ichikawa N."/>
        </authorList>
    </citation>
    <scope>NUCLEOTIDE SEQUENCE [LARGE SCALE GENOMIC DNA]</scope>
    <source>
        <strain evidence="2 5">NBRC 100333</strain>
    </source>
</reference>
<evidence type="ECO:0000313" key="3">
    <source>
        <dbReference type="EMBL" id="SES78144.1"/>
    </source>
</evidence>
<evidence type="ECO:0008006" key="6">
    <source>
        <dbReference type="Google" id="ProtNLM"/>
    </source>
</evidence>
<reference evidence="3 4" key="1">
    <citation type="submission" date="2016-10" db="EMBL/GenBank/DDBJ databases">
        <authorList>
            <person name="Varghese N."/>
            <person name="Submissions S."/>
        </authorList>
    </citation>
    <scope>NUCLEOTIDE SEQUENCE [LARGE SCALE GENOMIC DNA]</scope>
    <source>
        <strain evidence="3 4">DSM 16525</strain>
    </source>
</reference>
<organism evidence="2 5">
    <name type="scientific">Myxococcus fulvus</name>
    <dbReference type="NCBI Taxonomy" id="33"/>
    <lineage>
        <taxon>Bacteria</taxon>
        <taxon>Pseudomonadati</taxon>
        <taxon>Myxococcota</taxon>
        <taxon>Myxococcia</taxon>
        <taxon>Myxococcales</taxon>
        <taxon>Cystobacterineae</taxon>
        <taxon>Myxococcaceae</taxon>
        <taxon>Myxococcus</taxon>
    </lineage>
</organism>
<dbReference type="EMBL" id="FOIB01000001">
    <property type="protein sequence ID" value="SES78144.1"/>
    <property type="molecule type" value="Genomic_DNA"/>
</dbReference>
<dbReference type="RefSeq" id="WP_074948339.1">
    <property type="nucleotide sequence ID" value="NZ_BJXR01000025.1"/>
</dbReference>
<evidence type="ECO:0000313" key="2">
    <source>
        <dbReference type="EMBL" id="GEN07840.1"/>
    </source>
</evidence>
<feature type="region of interest" description="Disordered" evidence="1">
    <location>
        <begin position="310"/>
        <end position="344"/>
    </location>
</feature>